<evidence type="ECO:0000256" key="17">
    <source>
        <dbReference type="ARBA" id="ARBA00030944"/>
    </source>
</evidence>
<keyword evidence="6" id="KW-0479">Metal-binding</keyword>
<dbReference type="PANTHER" id="PTHR21266:SF32">
    <property type="entry name" value="CHOLESTEROL 7-DESATURASE NVD"/>
    <property type="match status" value="1"/>
</dbReference>
<dbReference type="PROSITE" id="PS51296">
    <property type="entry name" value="RIESKE"/>
    <property type="match status" value="1"/>
</dbReference>
<comment type="catalytic activity">
    <reaction evidence="19">
        <text>cholesterol + NADH + O2 + H(+) = 7-dehydrocholesterol + NAD(+) + 2 H2O</text>
        <dbReference type="Rhea" id="RHEA:51644"/>
        <dbReference type="ChEBI" id="CHEBI:15377"/>
        <dbReference type="ChEBI" id="CHEBI:15378"/>
        <dbReference type="ChEBI" id="CHEBI:15379"/>
        <dbReference type="ChEBI" id="CHEBI:16113"/>
        <dbReference type="ChEBI" id="CHEBI:17759"/>
        <dbReference type="ChEBI" id="CHEBI:57540"/>
        <dbReference type="ChEBI" id="CHEBI:57945"/>
        <dbReference type="EC" id="1.14.19.21"/>
    </reaction>
    <physiologicalReaction direction="left-to-right" evidence="19">
        <dbReference type="Rhea" id="RHEA:51645"/>
    </physiologicalReaction>
</comment>
<evidence type="ECO:0000256" key="9">
    <source>
        <dbReference type="ARBA" id="ARBA00023002"/>
    </source>
</evidence>
<name>A0ABR4YZ28_9MYCO</name>
<dbReference type="EC" id="1.14.19.21" evidence="16"/>
<comment type="caution">
    <text evidence="22">The sequence shown here is derived from an EMBL/GenBank/DDBJ whole genome shotgun (WGS) entry which is preliminary data.</text>
</comment>
<keyword evidence="13" id="KW-0753">Steroid metabolism</keyword>
<evidence type="ECO:0000256" key="8">
    <source>
        <dbReference type="ARBA" id="ARBA00022989"/>
    </source>
</evidence>
<evidence type="ECO:0000256" key="7">
    <source>
        <dbReference type="ARBA" id="ARBA00022963"/>
    </source>
</evidence>
<keyword evidence="5" id="KW-0001">2Fe-2S</keyword>
<reference evidence="22 23" key="1">
    <citation type="submission" date="2014-11" db="EMBL/GenBank/DDBJ databases">
        <title>Mycobacterium setense Manresensis Genome.</title>
        <authorList>
            <person name="Rech G."/>
            <person name="Sumoy L."/>
        </authorList>
    </citation>
    <scope>NUCLEOTIDE SEQUENCE [LARGE SCALE GENOMIC DNA]</scope>
    <source>
        <strain evidence="22 23">Manresensis</strain>
    </source>
</reference>
<comment type="similarity">
    <text evidence="15">Belongs to the cholesterol 7-desaturase family.</text>
</comment>
<dbReference type="Pfam" id="PF19298">
    <property type="entry name" value="KshA_C"/>
    <property type="match status" value="1"/>
</dbReference>
<evidence type="ECO:0000256" key="15">
    <source>
        <dbReference type="ARBA" id="ARBA00025729"/>
    </source>
</evidence>
<keyword evidence="9" id="KW-0560">Oxidoreductase</keyword>
<comment type="catalytic activity">
    <reaction evidence="20">
        <text>cholesterol + NADPH + O2 + H(+) = 7-dehydrocholesterol + NADP(+) + 2 H2O</text>
        <dbReference type="Rhea" id="RHEA:45024"/>
        <dbReference type="ChEBI" id="CHEBI:15377"/>
        <dbReference type="ChEBI" id="CHEBI:15378"/>
        <dbReference type="ChEBI" id="CHEBI:15379"/>
        <dbReference type="ChEBI" id="CHEBI:16113"/>
        <dbReference type="ChEBI" id="CHEBI:17759"/>
        <dbReference type="ChEBI" id="CHEBI:57783"/>
        <dbReference type="ChEBI" id="CHEBI:58349"/>
        <dbReference type="EC" id="1.14.19.21"/>
    </reaction>
    <physiologicalReaction direction="left-to-right" evidence="20">
        <dbReference type="Rhea" id="RHEA:45025"/>
    </physiologicalReaction>
</comment>
<dbReference type="SUPFAM" id="SSF50022">
    <property type="entry name" value="ISP domain"/>
    <property type="match status" value="1"/>
</dbReference>
<evidence type="ECO:0000313" key="23">
    <source>
        <dbReference type="Proteomes" id="UP000031004"/>
    </source>
</evidence>
<dbReference type="PANTHER" id="PTHR21266">
    <property type="entry name" value="IRON-SULFUR DOMAIN CONTAINING PROTEIN"/>
    <property type="match status" value="1"/>
</dbReference>
<evidence type="ECO:0000256" key="3">
    <source>
        <dbReference type="ARBA" id="ARBA00004972"/>
    </source>
</evidence>
<evidence type="ECO:0000256" key="10">
    <source>
        <dbReference type="ARBA" id="ARBA00023004"/>
    </source>
</evidence>
<dbReference type="EMBL" id="JTLZ01000004">
    <property type="protein sequence ID" value="KHO27468.1"/>
    <property type="molecule type" value="Genomic_DNA"/>
</dbReference>
<dbReference type="Gene3D" id="3.90.380.10">
    <property type="entry name" value="Naphthalene 1,2-dioxygenase Alpha Subunit, Chain A, domain 1"/>
    <property type="match status" value="1"/>
</dbReference>
<dbReference type="InterPro" id="IPR045605">
    <property type="entry name" value="KshA-like_C"/>
</dbReference>
<comment type="pathway">
    <text evidence="3">Hormone biosynthesis.</text>
</comment>
<evidence type="ECO:0000256" key="13">
    <source>
        <dbReference type="ARBA" id="ARBA00023221"/>
    </source>
</evidence>
<accession>A0ABR4YZ28</accession>
<dbReference type="InterPro" id="IPR050584">
    <property type="entry name" value="Cholesterol_7-desaturase"/>
</dbReference>
<evidence type="ECO:0000256" key="5">
    <source>
        <dbReference type="ARBA" id="ARBA00022714"/>
    </source>
</evidence>
<dbReference type="Proteomes" id="UP000031004">
    <property type="component" value="Unassembled WGS sequence"/>
</dbReference>
<organism evidence="22 23">
    <name type="scientific">Mycolicibacterium setense</name>
    <dbReference type="NCBI Taxonomy" id="431269"/>
    <lineage>
        <taxon>Bacteria</taxon>
        <taxon>Bacillati</taxon>
        <taxon>Actinomycetota</taxon>
        <taxon>Actinomycetes</taxon>
        <taxon>Mycobacteriales</taxon>
        <taxon>Mycobacteriaceae</taxon>
        <taxon>Mycolicibacterium</taxon>
    </lineage>
</organism>
<evidence type="ECO:0000256" key="20">
    <source>
        <dbReference type="ARBA" id="ARBA00049548"/>
    </source>
</evidence>
<evidence type="ECO:0000256" key="11">
    <source>
        <dbReference type="ARBA" id="ARBA00023014"/>
    </source>
</evidence>
<proteinExistence type="inferred from homology"/>
<evidence type="ECO:0000256" key="12">
    <source>
        <dbReference type="ARBA" id="ARBA00023136"/>
    </source>
</evidence>
<dbReference type="RefSeq" id="WP_039318128.1">
    <property type="nucleotide sequence ID" value="NZ_JACKSA010000447.1"/>
</dbReference>
<comment type="subunit">
    <text evidence="18">Homotrimer. The two-component system 3-ketosteroid-9-alpha-monooxygenase is composed of an oxygenase component KshA and a reductase component KshB.</text>
</comment>
<sequence length="346" mass="39793">MKVPFTWKVTGWFMIGWSAEYAVGDVKALKYFGEDLAAYRDESGELHVLEAHCKHLGAHIGHGGKVVGDCVECPFHGWRWGPEGNNTYIPYQPDKPNRGLRLRSYPVKEQYGCIFMWYQPAGLEPQWELPDIFHKFPQFETDPDAYYRPYPEFSSRADAIPVHPQIVAENGPDSSHFRYVHGATVTPVCLHWEHVDEEWRFLTGWPDARSDDPDKMALRIHSHFSGLGFAMSAFEGSSNHRLIFACTPVDDEVSDMFYSIWWPKIPGETSDIPPEQVRRQVEKQFLKTVWEDCDIWRYQKYVEHPPLAKIDAKPYMAMRKWATQFYEVPATPPGEVPPVESAVAGA</sequence>
<keyword evidence="10" id="KW-0408">Iron</keyword>
<evidence type="ECO:0000256" key="1">
    <source>
        <dbReference type="ARBA" id="ARBA00001962"/>
    </source>
</evidence>
<evidence type="ECO:0000259" key="21">
    <source>
        <dbReference type="PROSITE" id="PS51296"/>
    </source>
</evidence>
<keyword evidence="8" id="KW-1133">Transmembrane helix</keyword>
<comment type="pathway">
    <text evidence="14">Steroid hormone biosynthesis; dafachronic acid biosynthesis.</text>
</comment>
<dbReference type="InterPro" id="IPR036922">
    <property type="entry name" value="Rieske_2Fe-2S_sf"/>
</dbReference>
<evidence type="ECO:0000256" key="2">
    <source>
        <dbReference type="ARBA" id="ARBA00004370"/>
    </source>
</evidence>
<evidence type="ECO:0000256" key="16">
    <source>
        <dbReference type="ARBA" id="ARBA00026095"/>
    </source>
</evidence>
<dbReference type="Gene3D" id="2.102.10.10">
    <property type="entry name" value="Rieske [2Fe-2S] iron-sulphur domain"/>
    <property type="match status" value="1"/>
</dbReference>
<evidence type="ECO:0000313" key="22">
    <source>
        <dbReference type="EMBL" id="KHO27468.1"/>
    </source>
</evidence>
<evidence type="ECO:0000256" key="14">
    <source>
        <dbReference type="ARBA" id="ARBA00025712"/>
    </source>
</evidence>
<dbReference type="InterPro" id="IPR017941">
    <property type="entry name" value="Rieske_2Fe-2S"/>
</dbReference>
<evidence type="ECO:0000256" key="6">
    <source>
        <dbReference type="ARBA" id="ARBA00022723"/>
    </source>
</evidence>
<gene>
    <name evidence="22" type="ORF">QQ44_08425</name>
</gene>
<keyword evidence="4" id="KW-0812">Transmembrane</keyword>
<evidence type="ECO:0000256" key="18">
    <source>
        <dbReference type="ARBA" id="ARBA00046982"/>
    </source>
</evidence>
<evidence type="ECO:0000256" key="4">
    <source>
        <dbReference type="ARBA" id="ARBA00022692"/>
    </source>
</evidence>
<keyword evidence="23" id="KW-1185">Reference proteome</keyword>
<keyword evidence="11" id="KW-0411">Iron-sulfur</keyword>
<protein>
    <recommendedName>
        <fullName evidence="16">cholesterol 7-desaturase</fullName>
        <ecNumber evidence="16">1.14.19.21</ecNumber>
    </recommendedName>
    <alternativeName>
        <fullName evidence="17">Rieske-type oxygenase</fullName>
    </alternativeName>
</protein>
<keyword evidence="12" id="KW-0472">Membrane</keyword>
<dbReference type="Pfam" id="PF00355">
    <property type="entry name" value="Rieske"/>
    <property type="match status" value="1"/>
</dbReference>
<feature type="domain" description="Rieske" evidence="21">
    <location>
        <begin position="12"/>
        <end position="116"/>
    </location>
</feature>
<comment type="cofactor">
    <cofactor evidence="1">
        <name>Fe cation</name>
        <dbReference type="ChEBI" id="CHEBI:24875"/>
    </cofactor>
</comment>
<dbReference type="SUPFAM" id="SSF55961">
    <property type="entry name" value="Bet v1-like"/>
    <property type="match status" value="1"/>
</dbReference>
<evidence type="ECO:0000256" key="19">
    <source>
        <dbReference type="ARBA" id="ARBA00047853"/>
    </source>
</evidence>
<keyword evidence="13" id="KW-0443">Lipid metabolism</keyword>
<comment type="subcellular location">
    <subcellularLocation>
        <location evidence="2">Membrane</location>
    </subcellularLocation>
</comment>
<keyword evidence="7" id="KW-0442">Lipid degradation</keyword>
<dbReference type="CDD" id="cd03469">
    <property type="entry name" value="Rieske_RO_Alpha_N"/>
    <property type="match status" value="1"/>
</dbReference>